<dbReference type="Proteomes" id="UP000035909">
    <property type="component" value="Unassembled WGS sequence"/>
</dbReference>
<dbReference type="PATRIC" id="fig|320778.3.peg.1414"/>
<organism evidence="1 2">
    <name type="scientific">Photobacterium ganghwense</name>
    <dbReference type="NCBI Taxonomy" id="320778"/>
    <lineage>
        <taxon>Bacteria</taxon>
        <taxon>Pseudomonadati</taxon>
        <taxon>Pseudomonadota</taxon>
        <taxon>Gammaproteobacteria</taxon>
        <taxon>Vibrionales</taxon>
        <taxon>Vibrionaceae</taxon>
        <taxon>Photobacterium</taxon>
    </lineage>
</organism>
<gene>
    <name evidence="1" type="ORF">ABT57_06570</name>
</gene>
<dbReference type="AlphaFoldDB" id="A0A0J1K7B8"/>
<protein>
    <submittedName>
        <fullName evidence="1">Uncharacterized protein</fullName>
    </submittedName>
</protein>
<accession>A0A0J1K7B8</accession>
<name>A0A0J1K7B8_9GAMM</name>
<sequence length="90" mass="10468">MKEIMINNVVFYRLNHVIKNEEQDRITEQLERAGFEGHLKVYDLGGDSKSSRNLVIEGVYQGKRCCCAVGYEKNRNNLIIRKIWSGHIEV</sequence>
<keyword evidence="2" id="KW-1185">Reference proteome</keyword>
<evidence type="ECO:0000313" key="1">
    <source>
        <dbReference type="EMBL" id="KLV10232.1"/>
    </source>
</evidence>
<evidence type="ECO:0000313" key="2">
    <source>
        <dbReference type="Proteomes" id="UP000035909"/>
    </source>
</evidence>
<reference evidence="1 2" key="1">
    <citation type="submission" date="2015-05" db="EMBL/GenBank/DDBJ databases">
        <title>Photobacterium galathea sp. nov.</title>
        <authorList>
            <person name="Machado H."/>
            <person name="Gram L."/>
        </authorList>
    </citation>
    <scope>NUCLEOTIDE SEQUENCE [LARGE SCALE GENOMIC DNA]</scope>
    <source>
        <strain evidence="1 2">DSM 22954</strain>
    </source>
</reference>
<comment type="caution">
    <text evidence="1">The sequence shown here is derived from an EMBL/GenBank/DDBJ whole genome shotgun (WGS) entry which is preliminary data.</text>
</comment>
<dbReference type="EMBL" id="LDOU01000006">
    <property type="protein sequence ID" value="KLV10232.1"/>
    <property type="molecule type" value="Genomic_DNA"/>
</dbReference>
<proteinExistence type="predicted"/>